<organism evidence="2">
    <name type="scientific">Ignisphaera aggregans</name>
    <dbReference type="NCBI Taxonomy" id="334771"/>
    <lineage>
        <taxon>Archaea</taxon>
        <taxon>Thermoproteota</taxon>
        <taxon>Thermoprotei</taxon>
        <taxon>Desulfurococcales</taxon>
        <taxon>Desulfurococcaceae</taxon>
        <taxon>Ignisphaera</taxon>
    </lineage>
</organism>
<gene>
    <name evidence="1" type="ORF">ENT99_02315</name>
    <name evidence="2" type="ORF">ENU64_05765</name>
</gene>
<name>A0A7J3MZF5_9CREN</name>
<dbReference type="EMBL" id="DTAU01000044">
    <property type="protein sequence ID" value="HFQ78522.1"/>
    <property type="molecule type" value="Genomic_DNA"/>
</dbReference>
<accession>A0A7J3MZF5</accession>
<sequence length="111" mass="13182">MKQLYRYVEELNIDTERITQDNLVELAELIEHCIRNELMKILNQRLINLVVTIGTEIADKVINISVDLEVEAYIPPHTNLESILDRVLNYAFTKVRTYLSRFRKYKENDNK</sequence>
<evidence type="ECO:0008006" key="3">
    <source>
        <dbReference type="Google" id="ProtNLM"/>
    </source>
</evidence>
<evidence type="ECO:0000313" key="1">
    <source>
        <dbReference type="EMBL" id="HFQ78522.1"/>
    </source>
</evidence>
<dbReference type="EMBL" id="DTDH01000159">
    <property type="protein sequence ID" value="HGT98917.1"/>
    <property type="molecule type" value="Genomic_DNA"/>
</dbReference>
<dbReference type="InterPro" id="IPR035954">
    <property type="entry name" value="MTH677-like_sf"/>
</dbReference>
<protein>
    <recommendedName>
        <fullName evidence="3">DUF3194 domain-containing protein</fullName>
    </recommendedName>
</protein>
<dbReference type="Gene3D" id="3.30.300.100">
    <property type="entry name" value="MTH677-like"/>
    <property type="match status" value="1"/>
</dbReference>
<proteinExistence type="predicted"/>
<dbReference type="AlphaFoldDB" id="A0A7J3MZF5"/>
<comment type="caution">
    <text evidence="2">The sequence shown here is derived from an EMBL/GenBank/DDBJ whole genome shotgun (WGS) entry which is preliminary data.</text>
</comment>
<evidence type="ECO:0000313" key="2">
    <source>
        <dbReference type="EMBL" id="HGT98917.1"/>
    </source>
</evidence>
<reference evidence="2" key="1">
    <citation type="journal article" date="2020" name="mSystems">
        <title>Genome- and Community-Level Interaction Insights into Carbon Utilization and Element Cycling Functions of Hydrothermarchaeota in Hydrothermal Sediment.</title>
        <authorList>
            <person name="Zhou Z."/>
            <person name="Liu Y."/>
            <person name="Xu W."/>
            <person name="Pan J."/>
            <person name="Luo Z.H."/>
            <person name="Li M."/>
        </authorList>
    </citation>
    <scope>NUCLEOTIDE SEQUENCE [LARGE SCALE GENOMIC DNA]</scope>
    <source>
        <strain evidence="1">SpSt-629</strain>
        <strain evidence="2">SpSt-688</strain>
    </source>
</reference>